<dbReference type="GO" id="GO:0003700">
    <property type="term" value="F:DNA-binding transcription factor activity"/>
    <property type="evidence" value="ECO:0007669"/>
    <property type="project" value="InterPro"/>
</dbReference>
<dbReference type="Gene3D" id="1.10.10.60">
    <property type="entry name" value="Homeodomain-like"/>
    <property type="match status" value="2"/>
</dbReference>
<keyword evidence="5" id="KW-1185">Reference proteome</keyword>
<dbReference type="InterPro" id="IPR009594">
    <property type="entry name" value="Tscrpt_reg_HTH_AraC_N"/>
</dbReference>
<dbReference type="PANTHER" id="PTHR46796">
    <property type="entry name" value="HTH-TYPE TRANSCRIPTIONAL ACTIVATOR RHAS-RELATED"/>
    <property type="match status" value="1"/>
</dbReference>
<dbReference type="AlphaFoldDB" id="A0A090Q436"/>
<protein>
    <submittedName>
        <fullName evidence="4">Transcriptional regulator AraC family</fullName>
    </submittedName>
</protein>
<proteinExistence type="predicted"/>
<dbReference type="InterPro" id="IPR018060">
    <property type="entry name" value="HTH_AraC"/>
</dbReference>
<dbReference type="InterPro" id="IPR009057">
    <property type="entry name" value="Homeodomain-like_sf"/>
</dbReference>
<comment type="caution">
    <text evidence="4">The sequence shown here is derived from an EMBL/GenBank/DDBJ whole genome shotgun (WGS) entry which is preliminary data.</text>
</comment>
<keyword evidence="2" id="KW-0238">DNA-binding</keyword>
<organism evidence="4 5">
    <name type="scientific">Nonlabens tegetincola</name>
    <dbReference type="NCBI Taxonomy" id="323273"/>
    <lineage>
        <taxon>Bacteria</taxon>
        <taxon>Pseudomonadati</taxon>
        <taxon>Bacteroidota</taxon>
        <taxon>Flavobacteriia</taxon>
        <taxon>Flavobacteriales</taxon>
        <taxon>Flavobacteriaceae</taxon>
        <taxon>Nonlabens</taxon>
    </lineage>
</organism>
<evidence type="ECO:0000256" key="3">
    <source>
        <dbReference type="ARBA" id="ARBA00023163"/>
    </source>
</evidence>
<gene>
    <name evidence="4" type="ORF">JCM19294_453</name>
</gene>
<evidence type="ECO:0000256" key="2">
    <source>
        <dbReference type="ARBA" id="ARBA00023125"/>
    </source>
</evidence>
<evidence type="ECO:0000313" key="4">
    <source>
        <dbReference type="EMBL" id="GAK96947.1"/>
    </source>
</evidence>
<keyword evidence="1" id="KW-0805">Transcription regulation</keyword>
<reference evidence="4" key="1">
    <citation type="journal article" date="2014" name="Genome Announc.">
        <title>Draft Genome Sequences of Marine Flavobacterium Nonlabens Strains NR17, NR24, NR27, NR32, NR33, and Ara13.</title>
        <authorList>
            <person name="Nakanishi M."/>
            <person name="Meirelles P."/>
            <person name="Suzuki R."/>
            <person name="Takatani N."/>
            <person name="Mino S."/>
            <person name="Suda W."/>
            <person name="Oshima K."/>
            <person name="Hattori M."/>
            <person name="Ohkuma M."/>
            <person name="Hosokawa M."/>
            <person name="Miyashita K."/>
            <person name="Thompson F.L."/>
            <person name="Niwa A."/>
            <person name="Sawabe T."/>
            <person name="Sawabe T."/>
        </authorList>
    </citation>
    <scope>NUCLEOTIDE SEQUENCE [LARGE SCALE GENOMIC DNA]</scope>
    <source>
        <strain evidence="4">JCM 19294</strain>
    </source>
</reference>
<dbReference type="RefSeq" id="WP_042278513.1">
    <property type="nucleotide sequence ID" value="NZ_BBML01000004.1"/>
</dbReference>
<dbReference type="Proteomes" id="UP000029221">
    <property type="component" value="Unassembled WGS sequence"/>
</dbReference>
<evidence type="ECO:0000256" key="1">
    <source>
        <dbReference type="ARBA" id="ARBA00023015"/>
    </source>
</evidence>
<name>A0A090Q436_9FLAO</name>
<dbReference type="EMBL" id="BBML01000004">
    <property type="protein sequence ID" value="GAK96947.1"/>
    <property type="molecule type" value="Genomic_DNA"/>
</dbReference>
<dbReference type="Pfam" id="PF12833">
    <property type="entry name" value="HTH_18"/>
    <property type="match status" value="1"/>
</dbReference>
<dbReference type="InterPro" id="IPR050204">
    <property type="entry name" value="AraC_XylS_family_regulators"/>
</dbReference>
<keyword evidence="3" id="KW-0804">Transcription</keyword>
<dbReference type="eggNOG" id="COG4977">
    <property type="taxonomic scope" value="Bacteria"/>
</dbReference>
<dbReference type="PROSITE" id="PS01124">
    <property type="entry name" value="HTH_ARAC_FAMILY_2"/>
    <property type="match status" value="1"/>
</dbReference>
<dbReference type="STRING" id="319236.BST91_03625"/>
<dbReference type="GO" id="GO:0043565">
    <property type="term" value="F:sequence-specific DNA binding"/>
    <property type="evidence" value="ECO:0007669"/>
    <property type="project" value="InterPro"/>
</dbReference>
<sequence>MHLSSSYFKNRKVETLIENQTSFTTARSSMHIFETQKVTEQVHLTFDNTVLATMIAGKKHMYLKGMPSFDFLPGESVVLPPQELMCIDFPIASRERPTRCLALELETAQIHKVVQYLNEYQPKVDHGDWSSLTANLHFAHDEEVTNIIQRLMFLFTEDHSSKDFFINNMLQELIIRLLQHASFKQYESPHTALQNSSQRFVYVIEYIKSHLDGDLSIENLSKKACMSTSHFYKAFKNELGLTPTQYINKVRIQAARRMIDQTNLSLKEIFMACGFNNRSYFNRQFKKFYNISPGDLQTGLV</sequence>
<evidence type="ECO:0000313" key="5">
    <source>
        <dbReference type="Proteomes" id="UP000029221"/>
    </source>
</evidence>
<accession>A0A090Q436</accession>
<dbReference type="SMART" id="SM00342">
    <property type="entry name" value="HTH_ARAC"/>
    <property type="match status" value="1"/>
</dbReference>
<dbReference type="Pfam" id="PF06719">
    <property type="entry name" value="AraC_N"/>
    <property type="match status" value="1"/>
</dbReference>
<dbReference type="SUPFAM" id="SSF46689">
    <property type="entry name" value="Homeodomain-like"/>
    <property type="match status" value="2"/>
</dbReference>